<gene>
    <name evidence="1" type="ORF">E3U43_016290</name>
</gene>
<dbReference type="Proteomes" id="UP000793456">
    <property type="component" value="Chromosome XIX"/>
</dbReference>
<evidence type="ECO:0000313" key="1">
    <source>
        <dbReference type="EMBL" id="TMS06531.1"/>
    </source>
</evidence>
<feature type="non-terminal residue" evidence="1">
    <location>
        <position position="1"/>
    </location>
</feature>
<protein>
    <submittedName>
        <fullName evidence="1">Uncharacterized protein</fullName>
    </submittedName>
</protein>
<evidence type="ECO:0000313" key="2">
    <source>
        <dbReference type="Proteomes" id="UP000793456"/>
    </source>
</evidence>
<proteinExistence type="predicted"/>
<reference evidence="1" key="1">
    <citation type="submission" date="2018-11" db="EMBL/GenBank/DDBJ databases">
        <title>The sequence and de novo assembly of Larimichthys crocea genome using PacBio and Hi-C technologies.</title>
        <authorList>
            <person name="Xu P."/>
            <person name="Chen B."/>
            <person name="Zhou Z."/>
            <person name="Ke Q."/>
            <person name="Wu Y."/>
            <person name="Bai H."/>
            <person name="Pu F."/>
        </authorList>
    </citation>
    <scope>NUCLEOTIDE SEQUENCE</scope>
    <source>
        <tissue evidence="1">Muscle</tissue>
    </source>
</reference>
<accession>A0ACD3QGZ2</accession>
<dbReference type="EMBL" id="CM011692">
    <property type="protein sequence ID" value="TMS06531.1"/>
    <property type="molecule type" value="Genomic_DNA"/>
</dbReference>
<organism evidence="1 2">
    <name type="scientific">Larimichthys crocea</name>
    <name type="common">Large yellow croaker</name>
    <name type="synonym">Pseudosciaena crocea</name>
    <dbReference type="NCBI Taxonomy" id="215358"/>
    <lineage>
        <taxon>Eukaryota</taxon>
        <taxon>Metazoa</taxon>
        <taxon>Chordata</taxon>
        <taxon>Craniata</taxon>
        <taxon>Vertebrata</taxon>
        <taxon>Euteleostomi</taxon>
        <taxon>Actinopterygii</taxon>
        <taxon>Neopterygii</taxon>
        <taxon>Teleostei</taxon>
        <taxon>Neoteleostei</taxon>
        <taxon>Acanthomorphata</taxon>
        <taxon>Eupercaria</taxon>
        <taxon>Sciaenidae</taxon>
        <taxon>Larimichthys</taxon>
    </lineage>
</organism>
<name>A0ACD3QGZ2_LARCR</name>
<sequence length="181" mass="18860">VRTTAPEKYRVKPSSSCCEPGASVDIVVSLHGGSQASPQDRFLVMACGDGERWITRTRAVLERRIENKDHGTQIALSCSGERKACSESSQGQPCGDGEQRTAGTKHSTHASDGLQLAVGAEDEYVSVGAEGSHRVGAGPCGAEPAVSLHAGLFTAAVLTCSLYRLHPSTTDQVPVGPQSTA</sequence>
<keyword evidence="2" id="KW-1185">Reference proteome</keyword>
<comment type="caution">
    <text evidence="1">The sequence shown here is derived from an EMBL/GenBank/DDBJ whole genome shotgun (WGS) entry which is preliminary data.</text>
</comment>